<dbReference type="Proteomes" id="UP001175097">
    <property type="component" value="Unassembled WGS sequence"/>
</dbReference>
<dbReference type="PROSITE" id="PS50931">
    <property type="entry name" value="HTH_LYSR"/>
    <property type="match status" value="1"/>
</dbReference>
<dbReference type="PANTHER" id="PTHR30126">
    <property type="entry name" value="HTH-TYPE TRANSCRIPTIONAL REGULATOR"/>
    <property type="match status" value="1"/>
</dbReference>
<dbReference type="CDD" id="cd05466">
    <property type="entry name" value="PBP2_LTTR_substrate"/>
    <property type="match status" value="1"/>
</dbReference>
<organism evidence="6 7">
    <name type="scientific">Sporosarcina highlanderae</name>
    <dbReference type="NCBI Taxonomy" id="3035916"/>
    <lineage>
        <taxon>Bacteria</taxon>
        <taxon>Bacillati</taxon>
        <taxon>Bacillota</taxon>
        <taxon>Bacilli</taxon>
        <taxon>Bacillales</taxon>
        <taxon>Caryophanaceae</taxon>
        <taxon>Sporosarcina</taxon>
    </lineage>
</organism>
<evidence type="ECO:0000256" key="4">
    <source>
        <dbReference type="ARBA" id="ARBA00023163"/>
    </source>
</evidence>
<protein>
    <submittedName>
        <fullName evidence="6">LysR family transcriptional regulator</fullName>
    </submittedName>
</protein>
<dbReference type="InterPro" id="IPR036388">
    <property type="entry name" value="WH-like_DNA-bd_sf"/>
</dbReference>
<dbReference type="Gene3D" id="3.40.190.290">
    <property type="match status" value="1"/>
</dbReference>
<comment type="similarity">
    <text evidence="1">Belongs to the LysR transcriptional regulatory family.</text>
</comment>
<keyword evidence="3" id="KW-0238">DNA-binding</keyword>
<keyword evidence="4" id="KW-0804">Transcription</keyword>
<evidence type="ECO:0000256" key="1">
    <source>
        <dbReference type="ARBA" id="ARBA00009437"/>
    </source>
</evidence>
<gene>
    <name evidence="6" type="ORF">P5G49_17150</name>
</gene>
<proteinExistence type="inferred from homology"/>
<dbReference type="Gene3D" id="1.10.10.10">
    <property type="entry name" value="Winged helix-like DNA-binding domain superfamily/Winged helix DNA-binding domain"/>
    <property type="match status" value="1"/>
</dbReference>
<dbReference type="InterPro" id="IPR005119">
    <property type="entry name" value="LysR_subst-bd"/>
</dbReference>
<accession>A0ABT8JWL3</accession>
<dbReference type="Pfam" id="PF00126">
    <property type="entry name" value="HTH_1"/>
    <property type="match status" value="1"/>
</dbReference>
<evidence type="ECO:0000256" key="3">
    <source>
        <dbReference type="ARBA" id="ARBA00023125"/>
    </source>
</evidence>
<dbReference type="Pfam" id="PF03466">
    <property type="entry name" value="LysR_substrate"/>
    <property type="match status" value="1"/>
</dbReference>
<evidence type="ECO:0000313" key="6">
    <source>
        <dbReference type="EMBL" id="MDN4609193.1"/>
    </source>
</evidence>
<reference evidence="6" key="1">
    <citation type="submission" date="2023-03" db="EMBL/GenBank/DDBJ databases">
        <title>MT1 and MT2 Draft Genomes of Novel Species.</title>
        <authorList>
            <person name="Venkateswaran K."/>
        </authorList>
    </citation>
    <scope>NUCLEOTIDE SEQUENCE</scope>
    <source>
        <strain evidence="6">F6_3S_P_2</strain>
    </source>
</reference>
<keyword evidence="2" id="KW-0805">Transcription regulation</keyword>
<evidence type="ECO:0000259" key="5">
    <source>
        <dbReference type="PROSITE" id="PS50931"/>
    </source>
</evidence>
<evidence type="ECO:0000313" key="7">
    <source>
        <dbReference type="Proteomes" id="UP001175097"/>
    </source>
</evidence>
<dbReference type="InterPro" id="IPR000847">
    <property type="entry name" value="LysR_HTH_N"/>
</dbReference>
<name>A0ABT8JWL3_9BACL</name>
<feature type="domain" description="HTH lysR-type" evidence="5">
    <location>
        <begin position="1"/>
        <end position="58"/>
    </location>
</feature>
<comment type="caution">
    <text evidence="6">The sequence shown here is derived from an EMBL/GenBank/DDBJ whole genome shotgun (WGS) entry which is preliminary data.</text>
</comment>
<dbReference type="SUPFAM" id="SSF53850">
    <property type="entry name" value="Periplasmic binding protein-like II"/>
    <property type="match status" value="1"/>
</dbReference>
<dbReference type="RefSeq" id="WP_301245837.1">
    <property type="nucleotide sequence ID" value="NZ_JAROCC010000021.1"/>
</dbReference>
<dbReference type="InterPro" id="IPR036390">
    <property type="entry name" value="WH_DNA-bd_sf"/>
</dbReference>
<sequence length="291" mass="33506">MDEKDLRLLLYLNEERNITKVAENMFMTQPALSYRLRQIEQSFKAQLFVRGRTGIRPTPKGAVLIDYASEILQKMNEAREALLQMNVEVKGTIKLGVASTFGQYIMPQLLQAFFNEFPEVNVNMVTGLSTDMAKQIDNGDVNVALIRGHEQWTDCKSLVCEESLYIVSKEPINVLSLPDLTDIHYQMDTYLKQIVDRWWKERFDSIRNPVMKVDNLETGKEMARLGLGYTILPGICLIGENELCMQPLQHIGGEKVKRQTFLHYREEDLEIAAINAFVGFVERYKDKIPLH</sequence>
<dbReference type="PRINTS" id="PR00039">
    <property type="entry name" value="HTHLYSR"/>
</dbReference>
<dbReference type="PANTHER" id="PTHR30126:SF78">
    <property type="entry name" value="HTH LYSR-TYPE DOMAIN-CONTAINING PROTEIN"/>
    <property type="match status" value="1"/>
</dbReference>
<dbReference type="EMBL" id="JAROCC010000021">
    <property type="protein sequence ID" value="MDN4609193.1"/>
    <property type="molecule type" value="Genomic_DNA"/>
</dbReference>
<dbReference type="SUPFAM" id="SSF46785">
    <property type="entry name" value="Winged helix' DNA-binding domain"/>
    <property type="match status" value="1"/>
</dbReference>
<evidence type="ECO:0000256" key="2">
    <source>
        <dbReference type="ARBA" id="ARBA00023015"/>
    </source>
</evidence>
<keyword evidence="7" id="KW-1185">Reference proteome</keyword>